<comment type="caution">
    <text evidence="2">The sequence shown here is derived from an EMBL/GenBank/DDBJ whole genome shotgun (WGS) entry which is preliminary data.</text>
</comment>
<reference evidence="2 3" key="1">
    <citation type="journal article" date="2020" name="Microorganisms">
        <title>Osmotic Adaptation and Compatible Solute Biosynthesis of Phototrophic Bacteria as Revealed from Genome Analyses.</title>
        <authorList>
            <person name="Imhoff J.F."/>
            <person name="Rahn T."/>
            <person name="Kunzel S."/>
            <person name="Keller A."/>
            <person name="Neulinger S.C."/>
        </authorList>
    </citation>
    <scope>NUCLEOTIDE SEQUENCE [LARGE SCALE GENOMIC DNA]</scope>
    <source>
        <strain evidence="2 3">DSM 21303</strain>
    </source>
</reference>
<dbReference type="InterPro" id="IPR013132">
    <property type="entry name" value="PseI/NeuA/B-like_N"/>
</dbReference>
<proteinExistence type="predicted"/>
<dbReference type="InterPro" id="IPR051690">
    <property type="entry name" value="PseI-like"/>
</dbReference>
<dbReference type="GO" id="GO:0047444">
    <property type="term" value="F:N-acylneuraminate-9-phosphate synthase activity"/>
    <property type="evidence" value="ECO:0007669"/>
    <property type="project" value="TreeGrafter"/>
</dbReference>
<dbReference type="CDD" id="cd11615">
    <property type="entry name" value="SAF_NeuB_like"/>
    <property type="match status" value="1"/>
</dbReference>
<dbReference type="InterPro" id="IPR057736">
    <property type="entry name" value="SAF_PseI/NeuA/NeuB"/>
</dbReference>
<dbReference type="AlphaFoldDB" id="A0A9X1BBM5"/>
<feature type="domain" description="PseI/NeuA/B-like" evidence="1">
    <location>
        <begin position="261"/>
        <end position="492"/>
    </location>
</feature>
<accession>A0A9X1BBM5</accession>
<dbReference type="Gene3D" id="3.90.550.10">
    <property type="entry name" value="Spore Coat Polysaccharide Biosynthesis Protein SpsA, Chain A"/>
    <property type="match status" value="1"/>
</dbReference>
<protein>
    <recommendedName>
        <fullName evidence="1">PseI/NeuA/B-like domain-containing protein</fullName>
    </recommendedName>
</protein>
<dbReference type="CDD" id="cd00945">
    <property type="entry name" value="Aldolase_Class_I"/>
    <property type="match status" value="1"/>
</dbReference>
<evidence type="ECO:0000313" key="2">
    <source>
        <dbReference type="EMBL" id="MBK1646790.1"/>
    </source>
</evidence>
<evidence type="ECO:0000259" key="1">
    <source>
        <dbReference type="Pfam" id="PF03102"/>
    </source>
</evidence>
<gene>
    <name evidence="2" type="ORF">CKO25_19535</name>
</gene>
<dbReference type="Proteomes" id="UP001138802">
    <property type="component" value="Unassembled WGS sequence"/>
</dbReference>
<dbReference type="Pfam" id="PF02348">
    <property type="entry name" value="CTP_transf_3"/>
    <property type="match status" value="1"/>
</dbReference>
<dbReference type="InterPro" id="IPR029044">
    <property type="entry name" value="Nucleotide-diphossugar_trans"/>
</dbReference>
<dbReference type="Gene3D" id="3.20.20.70">
    <property type="entry name" value="Aldolase class I"/>
    <property type="match status" value="1"/>
</dbReference>
<dbReference type="PANTHER" id="PTHR42966">
    <property type="entry name" value="N-ACETYLNEURAMINATE SYNTHASE"/>
    <property type="match status" value="1"/>
</dbReference>
<name>A0A9X1BBM5_9GAMM</name>
<dbReference type="GO" id="GO:0016051">
    <property type="term" value="P:carbohydrate biosynthetic process"/>
    <property type="evidence" value="ECO:0007669"/>
    <property type="project" value="InterPro"/>
</dbReference>
<dbReference type="SUPFAM" id="SSF51569">
    <property type="entry name" value="Aldolase"/>
    <property type="match status" value="1"/>
</dbReference>
<dbReference type="InterPro" id="IPR003329">
    <property type="entry name" value="Cytidylyl_trans"/>
</dbReference>
<dbReference type="Pfam" id="PF03102">
    <property type="entry name" value="NeuB"/>
    <property type="match status" value="1"/>
</dbReference>
<dbReference type="PANTHER" id="PTHR42966:SF1">
    <property type="entry name" value="SIALIC ACID SYNTHASE"/>
    <property type="match status" value="1"/>
</dbReference>
<dbReference type="InterPro" id="IPR013785">
    <property type="entry name" value="Aldolase_TIM"/>
</dbReference>
<evidence type="ECO:0000313" key="3">
    <source>
        <dbReference type="Proteomes" id="UP001138802"/>
    </source>
</evidence>
<sequence>MTIGIVLLCRYDSKRLPGKILRDIRGRSLISYIVERIRQAAPERPLVVATSTAGSDDPIAGYCRRAGLKCFRGSLDDVAGRFLECIVENEWDFGVRINGDNLFLDPQTLHAMLAIADTDQFDFVTNVPGRTFPYGMSVEIVRASFYRTSMKTTTEPSHREHVTSWLYENPSLGRRYVYQNTSCPEAAGLQLAIDTPEDLERACQILDRAGPAAGTLNLRQIYELATRKPQPNPWKGAAGPLLIAEIGGNHEGDFTVAQAMCRQAIDSGADCVKFQLYRGDTLVSSVESPDRHKHFQKFELTREQHIHLAGMCRLAGVVYVASVWDLDLLDWVDPYMDFYKIGSGDLTAWPLLREFARRGKPILLSTGLATMDEVMQTVACIQEVDARYMQPEMLCVMQCTSMYPIPDRDANLRVMDSFRVQTGLAVGYSDHTEGTAALRAAAAMGAQVLEFHFTDSREGKTFRDHKVSLVAEEVRQLKDEIRQISALRGNDVKLPQVSELENSHEISFRRGAYLRQFVKAGEIIGRRDVILLRPALGTDARETDLLLGSRALHDLDPLRAIREGEDYVCLGAYDSDAERV</sequence>
<dbReference type="EMBL" id="NRSD01000036">
    <property type="protein sequence ID" value="MBK1646790.1"/>
    <property type="molecule type" value="Genomic_DNA"/>
</dbReference>
<dbReference type="RefSeq" id="WP_200389614.1">
    <property type="nucleotide sequence ID" value="NZ_NRSD01000036.1"/>
</dbReference>
<keyword evidence="3" id="KW-1185">Reference proteome</keyword>
<organism evidence="2 3">
    <name type="scientific">Thiocapsa imhoffii</name>
    <dbReference type="NCBI Taxonomy" id="382777"/>
    <lineage>
        <taxon>Bacteria</taxon>
        <taxon>Pseudomonadati</taxon>
        <taxon>Pseudomonadota</taxon>
        <taxon>Gammaproteobacteria</taxon>
        <taxon>Chromatiales</taxon>
        <taxon>Chromatiaceae</taxon>
        <taxon>Thiocapsa</taxon>
    </lineage>
</organism>
<dbReference type="SUPFAM" id="SSF53448">
    <property type="entry name" value="Nucleotide-diphospho-sugar transferases"/>
    <property type="match status" value="1"/>
</dbReference>